<proteinExistence type="predicted"/>
<reference evidence="1" key="1">
    <citation type="submission" date="2019-05" db="EMBL/GenBank/DDBJ databases">
        <title>Whole genome sequencing of Pseudanabaena catenata USMAC16.</title>
        <authorList>
            <person name="Khan Z."/>
            <person name="Omar W.M."/>
            <person name="Convey P."/>
            <person name="Merican F."/>
            <person name="Najimudin N."/>
        </authorList>
    </citation>
    <scope>NUCLEOTIDE SEQUENCE</scope>
    <source>
        <strain evidence="1">USMAC16</strain>
    </source>
</reference>
<dbReference type="EMBL" id="VBTY01000081">
    <property type="protein sequence ID" value="MDG3495106.1"/>
    <property type="molecule type" value="Genomic_DNA"/>
</dbReference>
<organism evidence="1 2">
    <name type="scientific">Pseudanabaena catenata USMAC16</name>
    <dbReference type="NCBI Taxonomy" id="1855837"/>
    <lineage>
        <taxon>Bacteria</taxon>
        <taxon>Bacillati</taxon>
        <taxon>Cyanobacteriota</taxon>
        <taxon>Cyanophyceae</taxon>
        <taxon>Pseudanabaenales</taxon>
        <taxon>Pseudanabaenaceae</taxon>
        <taxon>Pseudanabaena</taxon>
    </lineage>
</organism>
<name>A0A9X4RI22_9CYAN</name>
<dbReference type="AlphaFoldDB" id="A0A9X4RI22"/>
<dbReference type="RefSeq" id="WP_009627217.1">
    <property type="nucleotide sequence ID" value="NZ_VBTY01000081.1"/>
</dbReference>
<comment type="caution">
    <text evidence="1">The sequence shown here is derived from an EMBL/GenBank/DDBJ whole genome shotgun (WGS) entry which is preliminary data.</text>
</comment>
<protein>
    <submittedName>
        <fullName evidence="1">Uncharacterized protein</fullName>
    </submittedName>
</protein>
<evidence type="ECO:0000313" key="2">
    <source>
        <dbReference type="Proteomes" id="UP001152872"/>
    </source>
</evidence>
<sequence length="87" mass="9338">MILTSLNETRAIEVKTSSGIERGIVFLEKAFVADKLYNTLDAAIVASRKALDSGVAILIAPDGEQFCLWVSVKSPRIGKTVQSVKSA</sequence>
<keyword evidence="2" id="KW-1185">Reference proteome</keyword>
<dbReference type="Proteomes" id="UP001152872">
    <property type="component" value="Unassembled WGS sequence"/>
</dbReference>
<evidence type="ECO:0000313" key="1">
    <source>
        <dbReference type="EMBL" id="MDG3495106.1"/>
    </source>
</evidence>
<accession>A0A9X4RI22</accession>
<gene>
    <name evidence="1" type="ORF">FEV09_11105</name>
</gene>